<sequence length="113" mass="11861">MSFGGQTVTFVTLTDSGNPNRLGMKPQTSTEVPVAGCLFRPLSVKEVVGVNTDIATEIWKCTAPPVPAALAAKASGQLQVDGETYEIMGDPKPHPDLSGAIHHVTIMCQKQAG</sequence>
<accession>A0AAD1GZQ8</accession>
<evidence type="ECO:0000313" key="1">
    <source>
        <dbReference type="EMBL" id="BBU22158.1"/>
    </source>
</evidence>
<reference evidence="1 2" key="1">
    <citation type="submission" date="2019-12" db="EMBL/GenBank/DDBJ databases">
        <title>Complete genome sequence of Mycolicibacterium xenopi str. JCM15661T.</title>
        <authorList>
            <person name="Yoshida M."/>
            <person name="Fukano H."/>
            <person name="Asakura T."/>
            <person name="Hoshino Y."/>
        </authorList>
    </citation>
    <scope>NUCLEOTIDE SEQUENCE [LARGE SCALE GENOMIC DNA]</scope>
    <source>
        <strain evidence="1 2">JCM 15661T</strain>
    </source>
</reference>
<dbReference type="EMBL" id="AP022314">
    <property type="protein sequence ID" value="BBU22158.1"/>
    <property type="molecule type" value="Genomic_DNA"/>
</dbReference>
<protein>
    <recommendedName>
        <fullName evidence="3">Head-to-tail stopper</fullName>
    </recommendedName>
</protein>
<dbReference type="KEGG" id="mxe:MYXE_19480"/>
<evidence type="ECO:0008006" key="3">
    <source>
        <dbReference type="Google" id="ProtNLM"/>
    </source>
</evidence>
<proteinExistence type="predicted"/>
<dbReference type="AlphaFoldDB" id="A0AAD1GZQ8"/>
<dbReference type="Proteomes" id="UP000464624">
    <property type="component" value="Chromosome"/>
</dbReference>
<evidence type="ECO:0000313" key="2">
    <source>
        <dbReference type="Proteomes" id="UP000464624"/>
    </source>
</evidence>
<name>A0AAD1GZQ8_MYCXE</name>
<gene>
    <name evidence="1" type="ORF">MYXE_19480</name>
</gene>
<organism evidence="1 2">
    <name type="scientific">Mycobacterium xenopi</name>
    <dbReference type="NCBI Taxonomy" id="1789"/>
    <lineage>
        <taxon>Bacteria</taxon>
        <taxon>Bacillati</taxon>
        <taxon>Actinomycetota</taxon>
        <taxon>Actinomycetes</taxon>
        <taxon>Mycobacteriales</taxon>
        <taxon>Mycobacteriaceae</taxon>
        <taxon>Mycobacterium</taxon>
    </lineage>
</organism>